<evidence type="ECO:0000313" key="1">
    <source>
        <dbReference type="EMBL" id="KIK23018.1"/>
    </source>
</evidence>
<keyword evidence="2" id="KW-1185">Reference proteome</keyword>
<reference evidence="2" key="2">
    <citation type="submission" date="2015-01" db="EMBL/GenBank/DDBJ databases">
        <title>Evolutionary Origins and Diversification of the Mycorrhizal Mutualists.</title>
        <authorList>
            <consortium name="DOE Joint Genome Institute"/>
            <consortium name="Mycorrhizal Genomics Consortium"/>
            <person name="Kohler A."/>
            <person name="Kuo A."/>
            <person name="Nagy L.G."/>
            <person name="Floudas D."/>
            <person name="Copeland A."/>
            <person name="Barry K.W."/>
            <person name="Cichocki N."/>
            <person name="Veneault-Fourrey C."/>
            <person name="LaButti K."/>
            <person name="Lindquist E.A."/>
            <person name="Lipzen A."/>
            <person name="Lundell T."/>
            <person name="Morin E."/>
            <person name="Murat C."/>
            <person name="Riley R."/>
            <person name="Ohm R."/>
            <person name="Sun H."/>
            <person name="Tunlid A."/>
            <person name="Henrissat B."/>
            <person name="Grigoriev I.V."/>
            <person name="Hibbett D.S."/>
            <person name="Martin F."/>
        </authorList>
    </citation>
    <scope>NUCLEOTIDE SEQUENCE [LARGE SCALE GENOMIC DNA]</scope>
    <source>
        <strain evidence="2">441</strain>
    </source>
</reference>
<organism evidence="1 2">
    <name type="scientific">Pisolithus microcarpus 441</name>
    <dbReference type="NCBI Taxonomy" id="765257"/>
    <lineage>
        <taxon>Eukaryota</taxon>
        <taxon>Fungi</taxon>
        <taxon>Dikarya</taxon>
        <taxon>Basidiomycota</taxon>
        <taxon>Agaricomycotina</taxon>
        <taxon>Agaricomycetes</taxon>
        <taxon>Agaricomycetidae</taxon>
        <taxon>Boletales</taxon>
        <taxon>Sclerodermatineae</taxon>
        <taxon>Pisolithaceae</taxon>
        <taxon>Pisolithus</taxon>
    </lineage>
</organism>
<proteinExistence type="predicted"/>
<dbReference type="HOGENOM" id="CLU_198502_0_0_1"/>
<evidence type="ECO:0000313" key="2">
    <source>
        <dbReference type="Proteomes" id="UP000054018"/>
    </source>
</evidence>
<sequence>MHTSASPRNALFYPTDSWYVEVKPSRKTRASCTKYIERQVIRAWKRMTGVARRRQQSSFPPNGFILVTSRRRSVMFA</sequence>
<gene>
    <name evidence="1" type="ORF">PISMIDRAFT_11158</name>
</gene>
<protein>
    <submittedName>
        <fullName evidence="1">Uncharacterized protein</fullName>
    </submittedName>
</protein>
<accession>A0A0C9ZTQ7</accession>
<dbReference type="OrthoDB" id="2864141at2759"/>
<name>A0A0C9ZTQ7_9AGAM</name>
<dbReference type="AlphaFoldDB" id="A0A0C9ZTQ7"/>
<reference evidence="1 2" key="1">
    <citation type="submission" date="2014-04" db="EMBL/GenBank/DDBJ databases">
        <authorList>
            <consortium name="DOE Joint Genome Institute"/>
            <person name="Kuo A."/>
            <person name="Kohler A."/>
            <person name="Costa M.D."/>
            <person name="Nagy L.G."/>
            <person name="Floudas D."/>
            <person name="Copeland A."/>
            <person name="Barry K.W."/>
            <person name="Cichocki N."/>
            <person name="Veneault-Fourrey C."/>
            <person name="LaButti K."/>
            <person name="Lindquist E.A."/>
            <person name="Lipzen A."/>
            <person name="Lundell T."/>
            <person name="Morin E."/>
            <person name="Murat C."/>
            <person name="Sun H."/>
            <person name="Tunlid A."/>
            <person name="Henrissat B."/>
            <person name="Grigoriev I.V."/>
            <person name="Hibbett D.S."/>
            <person name="Martin F."/>
            <person name="Nordberg H.P."/>
            <person name="Cantor M.N."/>
            <person name="Hua S.X."/>
        </authorList>
    </citation>
    <scope>NUCLEOTIDE SEQUENCE [LARGE SCALE GENOMIC DNA]</scope>
    <source>
        <strain evidence="1 2">441</strain>
    </source>
</reference>
<dbReference type="Proteomes" id="UP000054018">
    <property type="component" value="Unassembled WGS sequence"/>
</dbReference>
<dbReference type="EMBL" id="KN833731">
    <property type="protein sequence ID" value="KIK23018.1"/>
    <property type="molecule type" value="Genomic_DNA"/>
</dbReference>